<evidence type="ECO:0008006" key="4">
    <source>
        <dbReference type="Google" id="ProtNLM"/>
    </source>
</evidence>
<feature type="region of interest" description="Disordered" evidence="1">
    <location>
        <begin position="212"/>
        <end position="307"/>
    </location>
</feature>
<reference evidence="2" key="1">
    <citation type="submission" date="2023-06" db="EMBL/GenBank/DDBJ databases">
        <title>Genome-scale phylogeny and comparative genomics of the fungal order Sordariales.</title>
        <authorList>
            <consortium name="Lawrence Berkeley National Laboratory"/>
            <person name="Hensen N."/>
            <person name="Bonometti L."/>
            <person name="Westerberg I."/>
            <person name="Brannstrom I.O."/>
            <person name="Guillou S."/>
            <person name="Cros-Aarteil S."/>
            <person name="Calhoun S."/>
            <person name="Haridas S."/>
            <person name="Kuo A."/>
            <person name="Mondo S."/>
            <person name="Pangilinan J."/>
            <person name="Riley R."/>
            <person name="LaButti K."/>
            <person name="Andreopoulos B."/>
            <person name="Lipzen A."/>
            <person name="Chen C."/>
            <person name="Yanf M."/>
            <person name="Daum C."/>
            <person name="Ng V."/>
            <person name="Clum A."/>
            <person name="Steindorff A."/>
            <person name="Ohm R."/>
            <person name="Martin F."/>
            <person name="Silar P."/>
            <person name="Natvig D."/>
            <person name="Lalanne C."/>
            <person name="Gautier V."/>
            <person name="Ament-velasquez S.L."/>
            <person name="Kruys A."/>
            <person name="Hutchinson M.I."/>
            <person name="Powell A.J."/>
            <person name="Barry K."/>
            <person name="Miller A.N."/>
            <person name="Grigoriev I.V."/>
            <person name="Debuchy R."/>
            <person name="Gladieux P."/>
            <person name="Thoren M.H."/>
            <person name="Johannesson H."/>
        </authorList>
    </citation>
    <scope>NUCLEOTIDE SEQUENCE</scope>
    <source>
        <strain evidence="2">SMH3187-1</strain>
    </source>
</reference>
<name>A0AA40ENX7_9PEZI</name>
<comment type="caution">
    <text evidence="2">The sequence shown here is derived from an EMBL/GenBank/DDBJ whole genome shotgun (WGS) entry which is preliminary data.</text>
</comment>
<proteinExistence type="predicted"/>
<gene>
    <name evidence="2" type="ORF">B0T18DRAFT_170494</name>
</gene>
<dbReference type="AlphaFoldDB" id="A0AA40ENX7"/>
<dbReference type="EMBL" id="JAUKUD010000005">
    <property type="protein sequence ID" value="KAK0742808.1"/>
    <property type="molecule type" value="Genomic_DNA"/>
</dbReference>
<evidence type="ECO:0000256" key="1">
    <source>
        <dbReference type="SAM" id="MobiDB-lite"/>
    </source>
</evidence>
<feature type="region of interest" description="Disordered" evidence="1">
    <location>
        <begin position="154"/>
        <end position="176"/>
    </location>
</feature>
<dbReference type="Proteomes" id="UP001172155">
    <property type="component" value="Unassembled WGS sequence"/>
</dbReference>
<feature type="region of interest" description="Disordered" evidence="1">
    <location>
        <begin position="1"/>
        <end position="44"/>
    </location>
</feature>
<dbReference type="PANTHER" id="PTHR37012">
    <property type="entry name" value="B-ZIP TRANSCRIPTION FACTOR (EUROFUNG)-RELATED"/>
    <property type="match status" value="1"/>
</dbReference>
<protein>
    <recommendedName>
        <fullName evidence="4">BZIP domain-containing protein</fullName>
    </recommendedName>
</protein>
<feature type="compositionally biased region" description="Pro residues" evidence="1">
    <location>
        <begin position="295"/>
        <end position="307"/>
    </location>
</feature>
<feature type="compositionally biased region" description="Pro residues" evidence="1">
    <location>
        <begin position="1"/>
        <end position="10"/>
    </location>
</feature>
<evidence type="ECO:0000313" key="3">
    <source>
        <dbReference type="Proteomes" id="UP001172155"/>
    </source>
</evidence>
<dbReference type="CDD" id="cd14688">
    <property type="entry name" value="bZIP_YAP"/>
    <property type="match status" value="1"/>
</dbReference>
<accession>A0AA40ENX7</accession>
<sequence length="307" mass="33702">MSTSPSPPRDSVPAQPTRRKATRSVKSLSNAQLLRKRANDREAQRAIRARTKEKIARLEQDKVVLEERVRLLESLSHDEMVQRLTTRIRGLEQENGNLKRENDYLQRLHPSQGMSQGMLLNGMALNDLPMYPSDSSSRASSAFCPEPVDYSNPARSMPATHMSTPHMPTPQSSESWEDDVLAPTFSCPSTVPSPALTGPPGDDIRWGYVPTSQSAVSTSQPATLVASDGLPAPMILPGLEDSRKRDSSTAPPVDSGFGQQGALLSRGTGPPVEYSFSHQNSLPPPGTYVEQPQWPHYPPPPRPSQYM</sequence>
<keyword evidence="3" id="KW-1185">Reference proteome</keyword>
<organism evidence="2 3">
    <name type="scientific">Schizothecium vesticola</name>
    <dbReference type="NCBI Taxonomy" id="314040"/>
    <lineage>
        <taxon>Eukaryota</taxon>
        <taxon>Fungi</taxon>
        <taxon>Dikarya</taxon>
        <taxon>Ascomycota</taxon>
        <taxon>Pezizomycotina</taxon>
        <taxon>Sordariomycetes</taxon>
        <taxon>Sordariomycetidae</taxon>
        <taxon>Sordariales</taxon>
        <taxon>Schizotheciaceae</taxon>
        <taxon>Schizothecium</taxon>
    </lineage>
</organism>
<feature type="compositionally biased region" description="Polar residues" evidence="1">
    <location>
        <begin position="212"/>
        <end position="222"/>
    </location>
</feature>
<evidence type="ECO:0000313" key="2">
    <source>
        <dbReference type="EMBL" id="KAK0742808.1"/>
    </source>
</evidence>